<dbReference type="EMBL" id="CP007586">
    <property type="protein sequence ID" value="AHY15452.1"/>
    <property type="molecule type" value="Genomic_DNA"/>
</dbReference>
<dbReference type="Gene3D" id="3.30.70.1560">
    <property type="entry name" value="Alpha-L RNA-binding motif"/>
    <property type="match status" value="1"/>
</dbReference>
<dbReference type="RefSeq" id="WP_037583626.1">
    <property type="nucleotide sequence ID" value="NZ_CP010783.1"/>
</dbReference>
<protein>
    <recommendedName>
        <fullName evidence="5">Pseudouridine synthase</fullName>
        <ecNumber evidence="5">5.4.99.-</ecNumber>
    </recommendedName>
</protein>
<dbReference type="PANTHER" id="PTHR47683">
    <property type="entry name" value="PSEUDOURIDINE SYNTHASE FAMILY PROTEIN-RELATED"/>
    <property type="match status" value="1"/>
</dbReference>
<dbReference type="InterPro" id="IPR018496">
    <property type="entry name" value="PsdUridine_synth_RsuA/RluB_CS"/>
</dbReference>
<dbReference type="InterPro" id="IPR042092">
    <property type="entry name" value="PsdUridine_s_RsuA/RluB/E/F_cat"/>
</dbReference>
<dbReference type="InterPro" id="IPR036986">
    <property type="entry name" value="S4_RNA-bd_sf"/>
</dbReference>
<feature type="domain" description="RNA-binding S4" evidence="6">
    <location>
        <begin position="1"/>
        <end position="64"/>
    </location>
</feature>
<dbReference type="SUPFAM" id="SSF55120">
    <property type="entry name" value="Pseudouridine synthase"/>
    <property type="match status" value="1"/>
</dbReference>
<sequence>MRLDKLLEMSAVGSRNQVKKIIKAHGVVVDGNIAKSGSQNVDPGLQTILVNDKQIHFFPATYLLVNKPQGVVSARSDAKHKTVIDLIGEEDFVEGLYPVGRLDRDTEGLVLVTNNGPLGFRMLHPKHHVTKEYFIKVNGLLGDDAVAFFDKGVAFLDGTRCQPSKLRIIQQGEEESSAYLTISEGKFHQVKKMFLSYGLKVTYLKRTAFDALKLNDLKVGCYRQLTDTEKEVIKQFLQ</sequence>
<dbReference type="SMART" id="SM00363">
    <property type="entry name" value="S4"/>
    <property type="match status" value="1"/>
</dbReference>
<dbReference type="CDD" id="cd00165">
    <property type="entry name" value="S4"/>
    <property type="match status" value="1"/>
</dbReference>
<dbReference type="SUPFAM" id="SSF55174">
    <property type="entry name" value="Alpha-L RNA-binding motif"/>
    <property type="match status" value="1"/>
</dbReference>
<dbReference type="InterPro" id="IPR002942">
    <property type="entry name" value="S4_RNA-bd"/>
</dbReference>
<evidence type="ECO:0000256" key="4">
    <source>
        <dbReference type="PROSITE-ProRule" id="PRU00182"/>
    </source>
</evidence>
<organism evidence="7 8">
    <name type="scientific">Streptococcus iniae</name>
    <name type="common">Streptococcus shiloi</name>
    <dbReference type="NCBI Taxonomy" id="1346"/>
    <lineage>
        <taxon>Bacteria</taxon>
        <taxon>Bacillati</taxon>
        <taxon>Bacillota</taxon>
        <taxon>Bacilli</taxon>
        <taxon>Lactobacillales</taxon>
        <taxon>Streptococcaceae</taxon>
        <taxon>Streptococcus</taxon>
    </lineage>
</organism>
<keyword evidence="8" id="KW-1185">Reference proteome</keyword>
<dbReference type="CDD" id="cd02553">
    <property type="entry name" value="PseudoU_synth_RsuA"/>
    <property type="match status" value="1"/>
</dbReference>
<evidence type="ECO:0000313" key="7">
    <source>
        <dbReference type="EMBL" id="AHY15452.1"/>
    </source>
</evidence>
<keyword evidence="2 4" id="KW-0694">RNA-binding</keyword>
<dbReference type="PROSITE" id="PS01149">
    <property type="entry name" value="PSI_RSU"/>
    <property type="match status" value="1"/>
</dbReference>
<dbReference type="PANTHER" id="PTHR47683:SF4">
    <property type="entry name" value="PSEUDOURIDINE SYNTHASE"/>
    <property type="match status" value="1"/>
</dbReference>
<dbReference type="Gene3D" id="3.30.70.580">
    <property type="entry name" value="Pseudouridine synthase I, catalytic domain, N-terminal subdomain"/>
    <property type="match status" value="1"/>
</dbReference>
<proteinExistence type="inferred from homology"/>
<evidence type="ECO:0000259" key="6">
    <source>
        <dbReference type="SMART" id="SM00363"/>
    </source>
</evidence>
<dbReference type="InterPro" id="IPR050343">
    <property type="entry name" value="RsuA_PseudoU_synthase"/>
</dbReference>
<dbReference type="Pfam" id="PF00849">
    <property type="entry name" value="PseudoU_synth_2"/>
    <property type="match status" value="1"/>
</dbReference>
<dbReference type="Proteomes" id="UP000025245">
    <property type="component" value="Chromosome"/>
</dbReference>
<keyword evidence="3 5" id="KW-0413">Isomerase</keyword>
<dbReference type="InterPro" id="IPR006145">
    <property type="entry name" value="PsdUridine_synth_RsuA/RluA"/>
</dbReference>
<accession>A0ABM5QGP4</accession>
<gene>
    <name evidence="7" type="ORF">DQ08_03025</name>
</gene>
<dbReference type="GeneID" id="35765845"/>
<dbReference type="PROSITE" id="PS50889">
    <property type="entry name" value="S4"/>
    <property type="match status" value="1"/>
</dbReference>
<evidence type="ECO:0000313" key="8">
    <source>
        <dbReference type="Proteomes" id="UP000025245"/>
    </source>
</evidence>
<dbReference type="NCBIfam" id="TIGR00093">
    <property type="entry name" value="pseudouridine synthase"/>
    <property type="match status" value="1"/>
</dbReference>
<comment type="similarity">
    <text evidence="1 5">Belongs to the pseudouridine synthase RsuA family.</text>
</comment>
<dbReference type="InterPro" id="IPR020103">
    <property type="entry name" value="PsdUridine_synth_cat_dom_sf"/>
</dbReference>
<dbReference type="InterPro" id="IPR020094">
    <property type="entry name" value="TruA/RsuA/RluB/E/F_N"/>
</dbReference>
<evidence type="ECO:0000256" key="5">
    <source>
        <dbReference type="RuleBase" id="RU003887"/>
    </source>
</evidence>
<dbReference type="EC" id="5.4.99.-" evidence="5"/>
<evidence type="ECO:0000256" key="1">
    <source>
        <dbReference type="ARBA" id="ARBA00008348"/>
    </source>
</evidence>
<evidence type="ECO:0000256" key="2">
    <source>
        <dbReference type="ARBA" id="ARBA00022884"/>
    </source>
</evidence>
<dbReference type="InterPro" id="IPR000748">
    <property type="entry name" value="PsdUridine_synth_RsuA/RluB/E/F"/>
</dbReference>
<dbReference type="Gene3D" id="3.10.290.10">
    <property type="entry name" value="RNA-binding S4 domain"/>
    <property type="match status" value="1"/>
</dbReference>
<evidence type="ECO:0000256" key="3">
    <source>
        <dbReference type="ARBA" id="ARBA00023235"/>
    </source>
</evidence>
<name>A0ABM5QGP4_STRIN</name>
<dbReference type="Pfam" id="PF01479">
    <property type="entry name" value="S4"/>
    <property type="match status" value="1"/>
</dbReference>
<reference evidence="7 8" key="1">
    <citation type="journal article" date="2014" name="Genome Announc.">
        <title>Complete Genome Sequence of a Virulent Strain, Streptococcus iniae ISET0901, Isolated from Diseased Tilapia.</title>
        <authorList>
            <person name="Pridgeon J.W."/>
            <person name="Zhang D."/>
            <person name="Zhang L."/>
        </authorList>
    </citation>
    <scope>NUCLEOTIDE SEQUENCE [LARGE SCALE GENOMIC DNA]</scope>
    <source>
        <strain evidence="7 8">ISET0901</strain>
    </source>
</reference>